<reference evidence="3" key="1">
    <citation type="journal article" date="2007" name="Proc. Natl. Acad. Sci. U.S.A.">
        <title>Spliced leader RNA trans-splicing in dinoflagellates.</title>
        <authorList>
            <person name="Zhang H."/>
            <person name="Hou Y."/>
            <person name="Miranda L."/>
            <person name="Campbell D.A."/>
            <person name="Sturm N.R."/>
            <person name="Gaasterland T."/>
            <person name="Lin S."/>
        </authorList>
    </citation>
    <scope>NUCLEOTIDE SEQUENCE</scope>
    <source>
        <strain evidence="3">CCMP1975</strain>
    </source>
</reference>
<dbReference type="GO" id="GO:0016020">
    <property type="term" value="C:membrane"/>
    <property type="evidence" value="ECO:0007669"/>
    <property type="project" value="TreeGrafter"/>
</dbReference>
<dbReference type="EMBL" id="EF134121">
    <property type="protein sequence ID" value="ABV22235.1"/>
    <property type="molecule type" value="mRNA"/>
</dbReference>
<dbReference type="GO" id="GO:0016787">
    <property type="term" value="F:hydrolase activity"/>
    <property type="evidence" value="ECO:0007669"/>
    <property type="project" value="UniProtKB-KW"/>
</dbReference>
<proteinExistence type="evidence at transcript level"/>
<dbReference type="Pfam" id="PF12146">
    <property type="entry name" value="Hydrolase_4"/>
    <property type="match status" value="1"/>
</dbReference>
<keyword evidence="1" id="KW-0732">Signal</keyword>
<evidence type="ECO:0000313" key="3">
    <source>
        <dbReference type="EMBL" id="ABV22235.1"/>
    </source>
</evidence>
<feature type="signal peptide" evidence="1">
    <location>
        <begin position="1"/>
        <end position="23"/>
    </location>
</feature>
<evidence type="ECO:0000259" key="2">
    <source>
        <dbReference type="Pfam" id="PF12146"/>
    </source>
</evidence>
<dbReference type="InterPro" id="IPR022742">
    <property type="entry name" value="Hydrolase_4"/>
</dbReference>
<dbReference type="Gene3D" id="3.40.50.1820">
    <property type="entry name" value="alpha/beta hydrolase"/>
    <property type="match status" value="1"/>
</dbReference>
<protein>
    <submittedName>
        <fullName evidence="3">Hydrolase</fullName>
    </submittedName>
</protein>
<evidence type="ECO:0000256" key="1">
    <source>
        <dbReference type="SAM" id="SignalP"/>
    </source>
</evidence>
<dbReference type="PANTHER" id="PTHR22753">
    <property type="entry name" value="TRANSMEMBRANE PROTEIN 68"/>
    <property type="match status" value="1"/>
</dbReference>
<feature type="chain" id="PRO_5002716630" evidence="1">
    <location>
        <begin position="24"/>
        <end position="314"/>
    </location>
</feature>
<sequence length="314" mass="34383">MVRRRSHILCLLLAWQGSHVTQGRRISHSSGTVLRTASLSSLSPTRSFPRMSESKRIHSWFDPLERWGYKIPGPSATTDRPLFAYVPGLDGSSGSPFSQFPGLGKEFELRVQEVSTEPSANSASFQNVVEDVATSLRESGRQKILLMGESYGGLVAAAVALRYPDLLSGLILVNPATAVSTMPELQEDIRWVLSGSVPDLLVPAVMLVKVGRKAFDTALLVNAVRDILIERKLEKLRATHPNLAGYYDAAIQSFSAQISESSPLTFGKADSHSWLKAMSSLIRDYKLWNCQCLLLLAPVISSSPQRQRLSASSS</sequence>
<dbReference type="InterPro" id="IPR029058">
    <property type="entry name" value="AB_hydrolase_fold"/>
</dbReference>
<accession>A7YXV6</accession>
<dbReference type="SUPFAM" id="SSF53474">
    <property type="entry name" value="alpha/beta-Hydrolases"/>
    <property type="match status" value="1"/>
</dbReference>
<dbReference type="AlphaFoldDB" id="A7YXV6"/>
<organism evidence="3">
    <name type="scientific">Karlodinium veneficum</name>
    <name type="common">Dinoflagellate</name>
    <name type="synonym">Karlodinium micrum</name>
    <dbReference type="NCBI Taxonomy" id="407301"/>
    <lineage>
        <taxon>Eukaryota</taxon>
        <taxon>Sar</taxon>
        <taxon>Alveolata</taxon>
        <taxon>Dinophyceae</taxon>
        <taxon>Gymnodiniales</taxon>
        <taxon>Kareniaceae</taxon>
        <taxon>Karlodinium</taxon>
    </lineage>
</organism>
<dbReference type="PANTHER" id="PTHR22753:SF14">
    <property type="entry name" value="MONOACYLGLYCEROL_DIACYLGLYCEROL O-ACYLTRANSFERASE"/>
    <property type="match status" value="1"/>
</dbReference>
<feature type="domain" description="Serine aminopeptidase S33" evidence="2">
    <location>
        <begin position="121"/>
        <end position="204"/>
    </location>
</feature>
<dbReference type="ESTHER" id="karmi-a7yxv6">
    <property type="family name" value="6_AlphaBeta_hydrolase"/>
</dbReference>
<name>A7YXV6_KARVE</name>
<keyword evidence="3" id="KW-0378">Hydrolase</keyword>